<dbReference type="RefSeq" id="XP_056688428.1">
    <property type="nucleotide sequence ID" value="XM_056832450.1"/>
</dbReference>
<dbReference type="CDD" id="cd00303">
    <property type="entry name" value="retropepsin_like"/>
    <property type="match status" value="1"/>
</dbReference>
<evidence type="ECO:0000313" key="1">
    <source>
        <dbReference type="Proteomes" id="UP000813463"/>
    </source>
</evidence>
<dbReference type="Proteomes" id="UP000813463">
    <property type="component" value="Chromosome 6"/>
</dbReference>
<keyword evidence="1" id="KW-1185">Reference proteome</keyword>
<reference evidence="1" key="1">
    <citation type="journal article" date="2021" name="Nat. Commun.">
        <title>Genomic analyses provide insights into spinach domestication and the genetic basis of agronomic traits.</title>
        <authorList>
            <person name="Cai X."/>
            <person name="Sun X."/>
            <person name="Xu C."/>
            <person name="Sun H."/>
            <person name="Wang X."/>
            <person name="Ge C."/>
            <person name="Zhang Z."/>
            <person name="Wang Q."/>
            <person name="Fei Z."/>
            <person name="Jiao C."/>
            <person name="Wang Q."/>
        </authorList>
    </citation>
    <scope>NUCLEOTIDE SEQUENCE [LARGE SCALE GENOMIC DNA]</scope>
    <source>
        <strain evidence="1">cv. Varoflay</strain>
    </source>
</reference>
<proteinExistence type="predicted"/>
<dbReference type="Gene3D" id="2.40.70.10">
    <property type="entry name" value="Acid Proteases"/>
    <property type="match status" value="1"/>
</dbReference>
<gene>
    <name evidence="2" type="primary">LOC130463351</name>
</gene>
<dbReference type="PANTHER" id="PTHR33067">
    <property type="entry name" value="RNA-DIRECTED DNA POLYMERASE-RELATED"/>
    <property type="match status" value="1"/>
</dbReference>
<organism evidence="1 2">
    <name type="scientific">Spinacia oleracea</name>
    <name type="common">Spinach</name>
    <dbReference type="NCBI Taxonomy" id="3562"/>
    <lineage>
        <taxon>Eukaryota</taxon>
        <taxon>Viridiplantae</taxon>
        <taxon>Streptophyta</taxon>
        <taxon>Embryophyta</taxon>
        <taxon>Tracheophyta</taxon>
        <taxon>Spermatophyta</taxon>
        <taxon>Magnoliopsida</taxon>
        <taxon>eudicotyledons</taxon>
        <taxon>Gunneridae</taxon>
        <taxon>Pentapetalae</taxon>
        <taxon>Caryophyllales</taxon>
        <taxon>Chenopodiaceae</taxon>
        <taxon>Chenopodioideae</taxon>
        <taxon>Anserineae</taxon>
        <taxon>Spinacia</taxon>
    </lineage>
</organism>
<evidence type="ECO:0000313" key="2">
    <source>
        <dbReference type="RefSeq" id="XP_056688428.1"/>
    </source>
</evidence>
<sequence>MPYKTYAKLNLGDLSPTSMSLQLADRSVMYPLGRVEDVPLVIDKLTFLFYFVVLDIDEDAQAPIILGRPFLATAGTLIDVQGGLITLKVGDTKSSFNLPHSEGCFSKMKSFMKVNTITCIVDNPSNDFCAFKCGIELARSHSNEKEVHAIPKVLGDTFEDVTTIPEIFGMNLDVEAKATPPKVKHKPGTKAKEKLSRGWLGCFPMCCGVDKVFVPKGDKKNSKFDSGATAPHLERLHLHKMSILWAVFEAAKKRGF</sequence>
<accession>A0ABM3QYG4</accession>
<name>A0ABM3QYG4_SPIOL</name>
<dbReference type="InterPro" id="IPR021109">
    <property type="entry name" value="Peptidase_aspartic_dom_sf"/>
</dbReference>
<dbReference type="GeneID" id="130463351"/>
<reference evidence="2" key="2">
    <citation type="submission" date="2025-08" db="UniProtKB">
        <authorList>
            <consortium name="RefSeq"/>
        </authorList>
    </citation>
    <scope>IDENTIFICATION</scope>
    <source>
        <tissue evidence="2">Leaf</tissue>
    </source>
</reference>
<dbReference type="PANTHER" id="PTHR33067:SF31">
    <property type="entry name" value="RNA-DIRECTED DNA POLYMERASE"/>
    <property type="match status" value="1"/>
</dbReference>
<protein>
    <submittedName>
        <fullName evidence="2">Uncharacterized protein</fullName>
    </submittedName>
</protein>